<proteinExistence type="predicted"/>
<gene>
    <name evidence="3" type="ORF">ACFPP7_21565</name>
</gene>
<evidence type="ECO:0000259" key="2">
    <source>
        <dbReference type="Pfam" id="PF14534"/>
    </source>
</evidence>
<protein>
    <submittedName>
        <fullName evidence="3">SgcJ/EcaC family oxidoreductase</fullName>
    </submittedName>
</protein>
<dbReference type="NCBIfam" id="TIGR02246">
    <property type="entry name" value="SgcJ/EcaC family oxidoreductase"/>
    <property type="match status" value="1"/>
</dbReference>
<keyword evidence="1" id="KW-0732">Signal</keyword>
<dbReference type="InterPro" id="IPR027843">
    <property type="entry name" value="DUF4440"/>
</dbReference>
<name>A0ABW0QFV5_9BURK</name>
<dbReference type="RefSeq" id="WP_068832703.1">
    <property type="nucleotide sequence ID" value="NZ_JBHSMX010000065.1"/>
</dbReference>
<dbReference type="Pfam" id="PF14534">
    <property type="entry name" value="DUF4440"/>
    <property type="match status" value="1"/>
</dbReference>
<dbReference type="InterPro" id="IPR011944">
    <property type="entry name" value="Steroid_delta5-4_isomerase"/>
</dbReference>
<reference evidence="4" key="1">
    <citation type="journal article" date="2019" name="Int. J. Syst. Evol. Microbiol.">
        <title>The Global Catalogue of Microorganisms (GCM) 10K type strain sequencing project: providing services to taxonomists for standard genome sequencing and annotation.</title>
        <authorList>
            <consortium name="The Broad Institute Genomics Platform"/>
            <consortium name="The Broad Institute Genome Sequencing Center for Infectious Disease"/>
            <person name="Wu L."/>
            <person name="Ma J."/>
        </authorList>
    </citation>
    <scope>NUCLEOTIDE SEQUENCE [LARGE SCALE GENOMIC DNA]</scope>
    <source>
        <strain evidence="4">CGMCC 4.7277</strain>
    </source>
</reference>
<dbReference type="EMBL" id="JBHSMX010000065">
    <property type="protein sequence ID" value="MFC5523481.1"/>
    <property type="molecule type" value="Genomic_DNA"/>
</dbReference>
<comment type="caution">
    <text evidence="3">The sequence shown here is derived from an EMBL/GenBank/DDBJ whole genome shotgun (WGS) entry which is preliminary data.</text>
</comment>
<feature type="chain" id="PRO_5047107491" evidence="1">
    <location>
        <begin position="18"/>
        <end position="148"/>
    </location>
</feature>
<dbReference type="InterPro" id="IPR032710">
    <property type="entry name" value="NTF2-like_dom_sf"/>
</dbReference>
<feature type="domain" description="DUF4440" evidence="2">
    <location>
        <begin position="31"/>
        <end position="138"/>
    </location>
</feature>
<evidence type="ECO:0000313" key="3">
    <source>
        <dbReference type="EMBL" id="MFC5523481.1"/>
    </source>
</evidence>
<feature type="signal peptide" evidence="1">
    <location>
        <begin position="1"/>
        <end position="17"/>
    </location>
</feature>
<dbReference type="Gene3D" id="3.10.450.50">
    <property type="match status" value="1"/>
</dbReference>
<organism evidence="3 4">
    <name type="scientific">Polaromonas jejuensis</name>
    <dbReference type="NCBI Taxonomy" id="457502"/>
    <lineage>
        <taxon>Bacteria</taxon>
        <taxon>Pseudomonadati</taxon>
        <taxon>Pseudomonadota</taxon>
        <taxon>Betaproteobacteria</taxon>
        <taxon>Burkholderiales</taxon>
        <taxon>Comamonadaceae</taxon>
        <taxon>Polaromonas</taxon>
    </lineage>
</organism>
<dbReference type="Proteomes" id="UP001596084">
    <property type="component" value="Unassembled WGS sequence"/>
</dbReference>
<evidence type="ECO:0000313" key="4">
    <source>
        <dbReference type="Proteomes" id="UP001596084"/>
    </source>
</evidence>
<accession>A0ABW0QFV5</accession>
<dbReference type="SUPFAM" id="SSF54427">
    <property type="entry name" value="NTF2-like"/>
    <property type="match status" value="1"/>
</dbReference>
<keyword evidence="4" id="KW-1185">Reference proteome</keyword>
<dbReference type="PROSITE" id="PS51257">
    <property type="entry name" value="PROKAR_LIPOPROTEIN"/>
    <property type="match status" value="1"/>
</dbReference>
<evidence type="ECO:0000256" key="1">
    <source>
        <dbReference type="SAM" id="SignalP"/>
    </source>
</evidence>
<sequence length="148" mass="16182">MRLVISLMFLLLTSACAVKTGATSDGAEQVAAATTAWRAAYDSRDPARIIGMYDTDAVLWGTTAKTVAPTPTAIAEYFKDAASRPTARVTFGEQHLRFYGEVGVNTGYYTFSEVRDGQTVSRPARYTLVFRNRDGKWLVVAHHSSVVP</sequence>